<dbReference type="Proteomes" id="UP001620645">
    <property type="component" value="Unassembled WGS sequence"/>
</dbReference>
<organism evidence="2 3">
    <name type="scientific">Heterodera schachtii</name>
    <name type="common">Sugarbeet cyst nematode worm</name>
    <name type="synonym">Tylenchus schachtii</name>
    <dbReference type="NCBI Taxonomy" id="97005"/>
    <lineage>
        <taxon>Eukaryota</taxon>
        <taxon>Metazoa</taxon>
        <taxon>Ecdysozoa</taxon>
        <taxon>Nematoda</taxon>
        <taxon>Chromadorea</taxon>
        <taxon>Rhabditida</taxon>
        <taxon>Tylenchina</taxon>
        <taxon>Tylenchomorpha</taxon>
        <taxon>Tylenchoidea</taxon>
        <taxon>Heteroderidae</taxon>
        <taxon>Heteroderinae</taxon>
        <taxon>Heterodera</taxon>
    </lineage>
</organism>
<dbReference type="AlphaFoldDB" id="A0ABD2K614"/>
<gene>
    <name evidence="2" type="ORF">niasHS_002060</name>
</gene>
<evidence type="ECO:0000313" key="2">
    <source>
        <dbReference type="EMBL" id="KAL3098224.1"/>
    </source>
</evidence>
<proteinExistence type="predicted"/>
<protein>
    <submittedName>
        <fullName evidence="2">Uncharacterized protein</fullName>
    </submittedName>
</protein>
<dbReference type="EMBL" id="JBICCN010000051">
    <property type="protein sequence ID" value="KAL3098224.1"/>
    <property type="molecule type" value="Genomic_DNA"/>
</dbReference>
<name>A0ABD2K614_HETSC</name>
<sequence length="272" mass="30475">MNGRWICGDVWMDILPTFDHAQLGLNLALLYDRFDLLVDKHFDGKTELTIWTAIEIHGTLKYQNFLSKANLRDFRCRTVRCPTKSALRTFRLNTLIISSSHFFLAQWGELVQSEAAESEAKTETGAPPPVPLSSNYRPLKASNGRALRTNINTRLKSVSDGGQCPSRMYVDMGYRTNPARTDTKVPSSPHSLSRQESRQMREPSGISFSRSGEGHPRRSVDVWHGVTDQMDSEQEGEAGNLLPKTGLDHHHPNFAVNNCAVPSMAFDDCSLL</sequence>
<reference evidence="2 3" key="1">
    <citation type="submission" date="2024-10" db="EMBL/GenBank/DDBJ databases">
        <authorList>
            <person name="Kim D."/>
        </authorList>
    </citation>
    <scope>NUCLEOTIDE SEQUENCE [LARGE SCALE GENOMIC DNA]</scope>
    <source>
        <strain evidence="2">Taebaek</strain>
    </source>
</reference>
<feature type="region of interest" description="Disordered" evidence="1">
    <location>
        <begin position="176"/>
        <end position="219"/>
    </location>
</feature>
<feature type="compositionally biased region" description="Polar residues" evidence="1">
    <location>
        <begin position="178"/>
        <end position="192"/>
    </location>
</feature>
<accession>A0ABD2K614</accession>
<keyword evidence="3" id="KW-1185">Reference proteome</keyword>
<evidence type="ECO:0000256" key="1">
    <source>
        <dbReference type="SAM" id="MobiDB-lite"/>
    </source>
</evidence>
<comment type="caution">
    <text evidence="2">The sequence shown here is derived from an EMBL/GenBank/DDBJ whole genome shotgun (WGS) entry which is preliminary data.</text>
</comment>
<feature type="region of interest" description="Disordered" evidence="1">
    <location>
        <begin position="116"/>
        <end position="138"/>
    </location>
</feature>
<evidence type="ECO:0000313" key="3">
    <source>
        <dbReference type="Proteomes" id="UP001620645"/>
    </source>
</evidence>